<gene>
    <name evidence="2" type="ORF">CMQ_4133</name>
</gene>
<evidence type="ECO:0000313" key="2">
    <source>
        <dbReference type="EMBL" id="EFX06064.1"/>
    </source>
</evidence>
<dbReference type="InParanoid" id="F0X8L8"/>
<dbReference type="HOGENOM" id="CLU_031806_1_0_1"/>
<dbReference type="RefSeq" id="XP_014175546.1">
    <property type="nucleotide sequence ID" value="XM_014320071.1"/>
</dbReference>
<dbReference type="OrthoDB" id="5398191at2759"/>
<feature type="compositionally biased region" description="Basic and acidic residues" evidence="1">
    <location>
        <begin position="84"/>
        <end position="100"/>
    </location>
</feature>
<dbReference type="Proteomes" id="UP000007796">
    <property type="component" value="Unassembled WGS sequence"/>
</dbReference>
<proteinExistence type="predicted"/>
<dbReference type="STRING" id="655863.F0X8L8"/>
<protein>
    <submittedName>
        <fullName evidence="2">Uncharacterized protein</fullName>
    </submittedName>
</protein>
<evidence type="ECO:0000313" key="3">
    <source>
        <dbReference type="Proteomes" id="UP000007796"/>
    </source>
</evidence>
<accession>F0X8L8</accession>
<dbReference type="EMBL" id="GL629735">
    <property type="protein sequence ID" value="EFX06064.1"/>
    <property type="molecule type" value="Genomic_DNA"/>
</dbReference>
<dbReference type="GeneID" id="25977311"/>
<feature type="compositionally biased region" description="Basic and acidic residues" evidence="1">
    <location>
        <begin position="149"/>
        <end position="170"/>
    </location>
</feature>
<reference evidence="2 3" key="1">
    <citation type="journal article" date="2011" name="Proc. Natl. Acad. Sci. U.S.A.">
        <title>Genome and transcriptome analyses of the mountain pine beetle-fungal symbiont Grosmannia clavigera, a lodgepole pine pathogen.</title>
        <authorList>
            <person name="DiGuistini S."/>
            <person name="Wang Y."/>
            <person name="Liao N.Y."/>
            <person name="Taylor G."/>
            <person name="Tanguay P."/>
            <person name="Feau N."/>
            <person name="Henrissat B."/>
            <person name="Chan S.K."/>
            <person name="Hesse-Orce U."/>
            <person name="Alamouti S.M."/>
            <person name="Tsui C.K.M."/>
            <person name="Docking R.T."/>
            <person name="Levasseur A."/>
            <person name="Haridas S."/>
            <person name="Robertson G."/>
            <person name="Birol I."/>
            <person name="Holt R.A."/>
            <person name="Marra M.A."/>
            <person name="Hamelin R.C."/>
            <person name="Hirst M."/>
            <person name="Jones S.J.M."/>
            <person name="Bohlmann J."/>
            <person name="Breuil C."/>
        </authorList>
    </citation>
    <scope>NUCLEOTIDE SEQUENCE [LARGE SCALE GENOMIC DNA]</scope>
    <source>
        <strain evidence="3">kw1407 / UAMH 11150</strain>
    </source>
</reference>
<feature type="region of interest" description="Disordered" evidence="1">
    <location>
        <begin position="11"/>
        <end position="182"/>
    </location>
</feature>
<organism evidence="3">
    <name type="scientific">Grosmannia clavigera (strain kw1407 / UAMH 11150)</name>
    <name type="common">Blue stain fungus</name>
    <name type="synonym">Graphiocladiella clavigera</name>
    <dbReference type="NCBI Taxonomy" id="655863"/>
    <lineage>
        <taxon>Eukaryota</taxon>
        <taxon>Fungi</taxon>
        <taxon>Dikarya</taxon>
        <taxon>Ascomycota</taxon>
        <taxon>Pezizomycotina</taxon>
        <taxon>Sordariomycetes</taxon>
        <taxon>Sordariomycetidae</taxon>
        <taxon>Ophiostomatales</taxon>
        <taxon>Ophiostomataceae</taxon>
        <taxon>Leptographium</taxon>
    </lineage>
</organism>
<name>F0X8L8_GROCL</name>
<keyword evidence="3" id="KW-1185">Reference proteome</keyword>
<dbReference type="eggNOG" id="ENOG502S3A7">
    <property type="taxonomic scope" value="Eukaryota"/>
</dbReference>
<feature type="compositionally biased region" description="Basic and acidic residues" evidence="1">
    <location>
        <begin position="16"/>
        <end position="28"/>
    </location>
</feature>
<feature type="region of interest" description="Disordered" evidence="1">
    <location>
        <begin position="347"/>
        <end position="369"/>
    </location>
</feature>
<dbReference type="AlphaFoldDB" id="F0X8L8"/>
<evidence type="ECO:0000256" key="1">
    <source>
        <dbReference type="SAM" id="MobiDB-lite"/>
    </source>
</evidence>
<feature type="compositionally biased region" description="Low complexity" evidence="1">
    <location>
        <begin position="101"/>
        <end position="114"/>
    </location>
</feature>
<sequence length="369" mass="40375">MLEYFTYKKVKKHRQETKAKEEEQKAAADDVLDADEQMFLERLTQTASHSDGEDGDDGDGEGDRPALPPRAKTPELIWDSESESFVREDERREKETKGTKEASTSTVPSTSTSSFGRRLSQLLGPRRDKSAAHLVVPGRADVNETTAEEEARERDEMARVLEELDQAARGDEDENDKNDKTKTKAKKMAFALSSESTELVRRFVVVLRDLVGGVPTAADDLRHLLDDRDGTLSRGFERLPSGLRKLVAQLPAKLTTSLAPELLAAAAESQGLAYEHKDGSTRPTAPRPPPRPFLLFVLWYCHKRGREVRLGNEAQAAAASAAALDTATSVTIEAPVAIRTFSPDDVDVLPSSHLSPPPIGSGAAVPKPE</sequence>